<accession>A0ABW4C4F6</accession>
<name>A0ABW4C4F6_9BACL</name>
<evidence type="ECO:0000313" key="2">
    <source>
        <dbReference type="Proteomes" id="UP001597282"/>
    </source>
</evidence>
<protein>
    <submittedName>
        <fullName evidence="1">Uncharacterized protein</fullName>
    </submittedName>
</protein>
<dbReference type="Proteomes" id="UP001597282">
    <property type="component" value="Unassembled WGS sequence"/>
</dbReference>
<sequence length="75" mass="8503">MQKAEKKGLKPRTKEYNDFIKKYVQPRGIPPSVVENAIRSGSRRPGNKLGTWEHRTTDVKVITNESGNVITVVPR</sequence>
<organism evidence="1 2">
    <name type="scientific">Kroppenstedtia sanguinis</name>
    <dbReference type="NCBI Taxonomy" id="1380684"/>
    <lineage>
        <taxon>Bacteria</taxon>
        <taxon>Bacillati</taxon>
        <taxon>Bacillota</taxon>
        <taxon>Bacilli</taxon>
        <taxon>Bacillales</taxon>
        <taxon>Thermoactinomycetaceae</taxon>
        <taxon>Kroppenstedtia</taxon>
    </lineage>
</organism>
<reference evidence="2" key="1">
    <citation type="journal article" date="2019" name="Int. J. Syst. Evol. Microbiol.">
        <title>The Global Catalogue of Microorganisms (GCM) 10K type strain sequencing project: providing services to taxonomists for standard genome sequencing and annotation.</title>
        <authorList>
            <consortium name="The Broad Institute Genomics Platform"/>
            <consortium name="The Broad Institute Genome Sequencing Center for Infectious Disease"/>
            <person name="Wu L."/>
            <person name="Ma J."/>
        </authorList>
    </citation>
    <scope>NUCLEOTIDE SEQUENCE [LARGE SCALE GENOMIC DNA]</scope>
    <source>
        <strain evidence="2">S1</strain>
    </source>
</reference>
<gene>
    <name evidence="1" type="ORF">ACFQ4Y_01390</name>
</gene>
<comment type="caution">
    <text evidence="1">The sequence shown here is derived from an EMBL/GenBank/DDBJ whole genome shotgun (WGS) entry which is preliminary data.</text>
</comment>
<evidence type="ECO:0000313" key="1">
    <source>
        <dbReference type="EMBL" id="MFD1425587.1"/>
    </source>
</evidence>
<proteinExistence type="predicted"/>
<dbReference type="EMBL" id="JBHTNU010000001">
    <property type="protein sequence ID" value="MFD1425587.1"/>
    <property type="molecule type" value="Genomic_DNA"/>
</dbReference>
<keyword evidence="2" id="KW-1185">Reference proteome</keyword>